<dbReference type="Proteomes" id="UP000664132">
    <property type="component" value="Unassembled WGS sequence"/>
</dbReference>
<feature type="domain" description="C2H2-type" evidence="1">
    <location>
        <begin position="361"/>
        <end position="386"/>
    </location>
</feature>
<dbReference type="OrthoDB" id="8922241at2759"/>
<comment type="caution">
    <text evidence="2">The sequence shown here is derived from an EMBL/GenBank/DDBJ whole genome shotgun (WGS) entry which is preliminary data.</text>
</comment>
<dbReference type="Gene3D" id="3.30.160.60">
    <property type="entry name" value="Classic Zinc Finger"/>
    <property type="match status" value="1"/>
</dbReference>
<dbReference type="InterPro" id="IPR013087">
    <property type="entry name" value="Znf_C2H2_type"/>
</dbReference>
<name>A0A8H7W6N6_9HELO</name>
<dbReference type="AlphaFoldDB" id="A0A8H7W6N6"/>
<gene>
    <name evidence="2" type="ORF">IFR04_009542</name>
</gene>
<evidence type="ECO:0000313" key="2">
    <source>
        <dbReference type="EMBL" id="KAG4417327.1"/>
    </source>
</evidence>
<dbReference type="EMBL" id="JAFJYH010000158">
    <property type="protein sequence ID" value="KAG4417327.1"/>
    <property type="molecule type" value="Genomic_DNA"/>
</dbReference>
<accession>A0A8H7W6N6</accession>
<evidence type="ECO:0000259" key="1">
    <source>
        <dbReference type="SMART" id="SM00355"/>
    </source>
</evidence>
<sequence>MVSLSSESVQKLALLRFRATGTGVKIVTFFQSYAYNPHDPLEPCRFEALCRLKSIAEFSSSIPENVPPSPDGKDIATTLSLLNDWLLVSSEILDEIQTLNPEDLSPIGARMVDFLSQVMQPHTSIDSLLPSKLNKPSPSAAQLQKDKVQIVLDWFEDCNAWILDIKNDLEQSWLREDVQNDIPLPEIYTPLNTFLFAPAVHFIQWLLYYWRRNATMKYALPFEQTAIAPYTPNYLVPFRQYCQNPHLTPSAQALRFWKASRYPVRGSWGSADIHDTVCNLLEENIQIAHQRIFTHEVMINAQLSQAQLASSVCGYSSSSSSPEPPTPRLQSRLLQSGDEQNSFSLPLSLSSASSDGETLTYTCTLCSSPSYFTLAKDLKRHVESIHSRPKFYCEVESCSRSKGKGRPFNRVDNLVRHVRSRHGKQVDRYSFKDVRDGSL</sequence>
<keyword evidence="3" id="KW-1185">Reference proteome</keyword>
<reference evidence="2" key="1">
    <citation type="submission" date="2021-02" db="EMBL/GenBank/DDBJ databases">
        <title>Genome sequence Cadophora malorum strain M34.</title>
        <authorList>
            <person name="Stefanovic E."/>
            <person name="Vu D."/>
            <person name="Scully C."/>
            <person name="Dijksterhuis J."/>
            <person name="Roader J."/>
            <person name="Houbraken J."/>
        </authorList>
    </citation>
    <scope>NUCLEOTIDE SEQUENCE</scope>
    <source>
        <strain evidence="2">M34</strain>
    </source>
</reference>
<dbReference type="SMART" id="SM00355">
    <property type="entry name" value="ZnF_C2H2"/>
    <property type="match status" value="2"/>
</dbReference>
<proteinExistence type="predicted"/>
<evidence type="ECO:0000313" key="3">
    <source>
        <dbReference type="Proteomes" id="UP000664132"/>
    </source>
</evidence>
<protein>
    <recommendedName>
        <fullName evidence="1">C2H2-type domain-containing protein</fullName>
    </recommendedName>
</protein>
<feature type="domain" description="C2H2-type" evidence="1">
    <location>
        <begin position="391"/>
        <end position="422"/>
    </location>
</feature>
<organism evidence="2 3">
    <name type="scientific">Cadophora malorum</name>
    <dbReference type="NCBI Taxonomy" id="108018"/>
    <lineage>
        <taxon>Eukaryota</taxon>
        <taxon>Fungi</taxon>
        <taxon>Dikarya</taxon>
        <taxon>Ascomycota</taxon>
        <taxon>Pezizomycotina</taxon>
        <taxon>Leotiomycetes</taxon>
        <taxon>Helotiales</taxon>
        <taxon>Ploettnerulaceae</taxon>
        <taxon>Cadophora</taxon>
    </lineage>
</organism>